<dbReference type="Pfam" id="PF00128">
    <property type="entry name" value="Alpha-amylase"/>
    <property type="match status" value="1"/>
</dbReference>
<evidence type="ECO:0000256" key="3">
    <source>
        <dbReference type="ARBA" id="ARBA00012741"/>
    </source>
</evidence>
<keyword evidence="6" id="KW-0732">Signal</keyword>
<dbReference type="SMART" id="SM00642">
    <property type="entry name" value="Aamy"/>
    <property type="match status" value="1"/>
</dbReference>
<keyword evidence="4" id="KW-0325">Glycoprotein</keyword>
<evidence type="ECO:0000256" key="5">
    <source>
        <dbReference type="ARBA" id="ARBA00023295"/>
    </source>
</evidence>
<dbReference type="SUPFAM" id="SSF51445">
    <property type="entry name" value="(Trans)glycosidases"/>
    <property type="match status" value="1"/>
</dbReference>
<feature type="chain" id="PRO_5014425541" description="alpha-glucosidase" evidence="6">
    <location>
        <begin position="18"/>
        <end position="575"/>
    </location>
</feature>
<keyword evidence="9" id="KW-1185">Reference proteome</keyword>
<dbReference type="CDD" id="cd11328">
    <property type="entry name" value="AmyAc_maltase"/>
    <property type="match status" value="1"/>
</dbReference>
<dbReference type="InterPro" id="IPR013780">
    <property type="entry name" value="Glyco_hydro_b"/>
</dbReference>
<dbReference type="InParanoid" id="A0A2J7Q216"/>
<comment type="similarity">
    <text evidence="2">Belongs to the glycosyl hydrolase 13 family.</text>
</comment>
<name>A0A2J7Q216_9NEOP</name>
<dbReference type="AlphaFoldDB" id="A0A2J7Q216"/>
<keyword evidence="5" id="KW-0326">Glycosidase</keyword>
<dbReference type="STRING" id="105785.A0A2J7Q216"/>
<gene>
    <name evidence="8" type="primary">Mal-B2_2</name>
    <name evidence="8" type="ORF">B7P43_G10859</name>
</gene>
<dbReference type="InterPro" id="IPR006047">
    <property type="entry name" value="GH13_cat_dom"/>
</dbReference>
<evidence type="ECO:0000256" key="2">
    <source>
        <dbReference type="ARBA" id="ARBA00008061"/>
    </source>
</evidence>
<accession>A0A2J7Q216</accession>
<dbReference type="PANTHER" id="PTHR10357">
    <property type="entry name" value="ALPHA-AMYLASE FAMILY MEMBER"/>
    <property type="match status" value="1"/>
</dbReference>
<proteinExistence type="inferred from homology"/>
<dbReference type="PANTHER" id="PTHR10357:SF179">
    <property type="entry name" value="NEUTRAL AND BASIC AMINO ACID TRANSPORT PROTEIN RBAT"/>
    <property type="match status" value="1"/>
</dbReference>
<dbReference type="FunCoup" id="A0A2J7Q216">
    <property type="interactions" value="30"/>
</dbReference>
<feature type="signal peptide" evidence="6">
    <location>
        <begin position="1"/>
        <end position="17"/>
    </location>
</feature>
<dbReference type="OrthoDB" id="1740265at2759"/>
<dbReference type="FunFam" id="3.90.400.10:FF:000001">
    <property type="entry name" value="Maltase A3, isoform A"/>
    <property type="match status" value="1"/>
</dbReference>
<protein>
    <recommendedName>
        <fullName evidence="3">alpha-glucosidase</fullName>
        <ecNumber evidence="3">3.2.1.20</ecNumber>
    </recommendedName>
</protein>
<dbReference type="InterPro" id="IPR017853">
    <property type="entry name" value="GH"/>
</dbReference>
<evidence type="ECO:0000313" key="9">
    <source>
        <dbReference type="Proteomes" id="UP000235965"/>
    </source>
</evidence>
<sequence length="575" mass="65308">MKGIWVVVALTLEVALAAIPEETLDWWQTSVFYQVYPRSFKDSDGDGIGDLNGIADKLGHLKDAGIGAVWLSPIYKSPMVDFGYDIANFTDVDPIFGTLEDFNRLQNRAKELGIKLVLDFVPNHSSNESDWFVKSLQRIDPYTEYYVWVDPKYDAEGNRIPPNNWLSEFGGSAWEWRAERQQYYLHAFAVQQADLNYNSPYVVEEMKNVLRFWLDRGVDGFRIDAVPYLFEDPELRDEPLSGKPDALPSESQYLTHIYTQNLPKTYDMIQQWRQLVDEKKAEDGQTRVLMLETYAPIDKVMAYYGSEERPGGHFPFNFLLISDLNKDSNAYAFNETVHKWIDNMPEGRWANWVIGNHDQHRVASRYGPELVDGLNMLAQLLPGSGITYNGEEIGMVDAHISFSDTVDPAGRNAGPERYELFSRDPERTPFQWDDTFNSGFSTSNRTWLPVNSNYHQLNLAAQKEAPVSHYKVYQRLIELRKQPTVQRGSLQTYPASEKVFAFSRVLSGKIPIVVVINLGSETEHVNLDALADIPENLVVDVASIYSSRVAGASVSRSDITLDPKEALVLTSASQI</sequence>
<dbReference type="GO" id="GO:0004558">
    <property type="term" value="F:alpha-1,4-glucosidase activity"/>
    <property type="evidence" value="ECO:0007669"/>
    <property type="project" value="UniProtKB-EC"/>
</dbReference>
<comment type="caution">
    <text evidence="8">The sequence shown here is derived from an EMBL/GenBank/DDBJ whole genome shotgun (WGS) entry which is preliminary data.</text>
</comment>
<dbReference type="Gene3D" id="3.20.20.80">
    <property type="entry name" value="Glycosidases"/>
    <property type="match status" value="1"/>
</dbReference>
<dbReference type="InterPro" id="IPR045857">
    <property type="entry name" value="O16G_dom_2"/>
</dbReference>
<dbReference type="Gene3D" id="3.90.400.10">
    <property type="entry name" value="Oligo-1,6-glucosidase, Domain 2"/>
    <property type="match status" value="1"/>
</dbReference>
<organism evidence="8 9">
    <name type="scientific">Cryptotermes secundus</name>
    <dbReference type="NCBI Taxonomy" id="105785"/>
    <lineage>
        <taxon>Eukaryota</taxon>
        <taxon>Metazoa</taxon>
        <taxon>Ecdysozoa</taxon>
        <taxon>Arthropoda</taxon>
        <taxon>Hexapoda</taxon>
        <taxon>Insecta</taxon>
        <taxon>Pterygota</taxon>
        <taxon>Neoptera</taxon>
        <taxon>Polyneoptera</taxon>
        <taxon>Dictyoptera</taxon>
        <taxon>Blattodea</taxon>
        <taxon>Blattoidea</taxon>
        <taxon>Termitoidae</taxon>
        <taxon>Kalotermitidae</taxon>
        <taxon>Cryptotermitinae</taxon>
        <taxon>Cryptotermes</taxon>
    </lineage>
</organism>
<evidence type="ECO:0000313" key="8">
    <source>
        <dbReference type="EMBL" id="PNF22635.1"/>
    </source>
</evidence>
<feature type="domain" description="Glycosyl hydrolase family 13 catalytic" evidence="7">
    <location>
        <begin position="34"/>
        <end position="427"/>
    </location>
</feature>
<evidence type="ECO:0000256" key="6">
    <source>
        <dbReference type="SAM" id="SignalP"/>
    </source>
</evidence>
<evidence type="ECO:0000259" key="7">
    <source>
        <dbReference type="SMART" id="SM00642"/>
    </source>
</evidence>
<dbReference type="Gene3D" id="2.60.40.1180">
    <property type="entry name" value="Golgi alpha-mannosidase II"/>
    <property type="match status" value="1"/>
</dbReference>
<evidence type="ECO:0000256" key="4">
    <source>
        <dbReference type="ARBA" id="ARBA00023180"/>
    </source>
</evidence>
<comment type="catalytic activity">
    <reaction evidence="1">
        <text>Hydrolysis of terminal, non-reducing (1-&gt;4)-linked alpha-D-glucose residues with release of alpha-D-glucose.</text>
        <dbReference type="EC" id="3.2.1.20"/>
    </reaction>
</comment>
<dbReference type="GO" id="GO:0005975">
    <property type="term" value="P:carbohydrate metabolic process"/>
    <property type="evidence" value="ECO:0007669"/>
    <property type="project" value="InterPro"/>
</dbReference>
<dbReference type="EMBL" id="NEVH01019374">
    <property type="protein sequence ID" value="PNF22635.1"/>
    <property type="molecule type" value="Genomic_DNA"/>
</dbReference>
<evidence type="ECO:0000256" key="1">
    <source>
        <dbReference type="ARBA" id="ARBA00001657"/>
    </source>
</evidence>
<dbReference type="EC" id="3.2.1.20" evidence="3"/>
<keyword evidence="5" id="KW-0378">Hydrolase</keyword>
<reference evidence="8 9" key="1">
    <citation type="submission" date="2017-12" db="EMBL/GenBank/DDBJ databases">
        <title>Hemimetabolous genomes reveal molecular basis of termite eusociality.</title>
        <authorList>
            <person name="Harrison M.C."/>
            <person name="Jongepier E."/>
            <person name="Robertson H.M."/>
            <person name="Arning N."/>
            <person name="Bitard-Feildel T."/>
            <person name="Chao H."/>
            <person name="Childers C.P."/>
            <person name="Dinh H."/>
            <person name="Doddapaneni H."/>
            <person name="Dugan S."/>
            <person name="Gowin J."/>
            <person name="Greiner C."/>
            <person name="Han Y."/>
            <person name="Hu H."/>
            <person name="Hughes D.S.T."/>
            <person name="Huylmans A.-K."/>
            <person name="Kemena C."/>
            <person name="Kremer L.P.M."/>
            <person name="Lee S.L."/>
            <person name="Lopez-Ezquerra A."/>
            <person name="Mallet L."/>
            <person name="Monroy-Kuhn J.M."/>
            <person name="Moser A."/>
            <person name="Murali S.C."/>
            <person name="Muzny D.M."/>
            <person name="Otani S."/>
            <person name="Piulachs M.-D."/>
            <person name="Poelchau M."/>
            <person name="Qu J."/>
            <person name="Schaub F."/>
            <person name="Wada-Katsumata A."/>
            <person name="Worley K.C."/>
            <person name="Xie Q."/>
            <person name="Ylla G."/>
            <person name="Poulsen M."/>
            <person name="Gibbs R.A."/>
            <person name="Schal C."/>
            <person name="Richards S."/>
            <person name="Belles X."/>
            <person name="Korb J."/>
            <person name="Bornberg-Bauer E."/>
        </authorList>
    </citation>
    <scope>NUCLEOTIDE SEQUENCE [LARGE SCALE GENOMIC DNA]</scope>
    <source>
        <tissue evidence="8">Whole body</tissue>
    </source>
</reference>
<dbReference type="Proteomes" id="UP000235965">
    <property type="component" value="Unassembled WGS sequence"/>
</dbReference>